<dbReference type="Proteomes" id="UP001341281">
    <property type="component" value="Chromosome 07"/>
</dbReference>
<organism evidence="2 3">
    <name type="scientific">Paspalum notatum var. saurae</name>
    <dbReference type="NCBI Taxonomy" id="547442"/>
    <lineage>
        <taxon>Eukaryota</taxon>
        <taxon>Viridiplantae</taxon>
        <taxon>Streptophyta</taxon>
        <taxon>Embryophyta</taxon>
        <taxon>Tracheophyta</taxon>
        <taxon>Spermatophyta</taxon>
        <taxon>Magnoliopsida</taxon>
        <taxon>Liliopsida</taxon>
        <taxon>Poales</taxon>
        <taxon>Poaceae</taxon>
        <taxon>PACMAD clade</taxon>
        <taxon>Panicoideae</taxon>
        <taxon>Andropogonodae</taxon>
        <taxon>Paspaleae</taxon>
        <taxon>Paspalinae</taxon>
        <taxon>Paspalum</taxon>
    </lineage>
</organism>
<evidence type="ECO:0000313" key="2">
    <source>
        <dbReference type="EMBL" id="WVZ87478.1"/>
    </source>
</evidence>
<evidence type="ECO:0000313" key="3">
    <source>
        <dbReference type="Proteomes" id="UP001341281"/>
    </source>
</evidence>
<dbReference type="AlphaFoldDB" id="A0AAQ3X6I9"/>
<sequence>MGVPLALPVTAAPPRAAPSPTVPPRLPCLPCFTAPLVAPPAPPPVDPRLLPSPPGLLPGAAPHAVARPRFPPASAAARLPAPRCCRPCSLGGPCTAVPSRLSKAPRRPCLHVCRLP</sequence>
<accession>A0AAQ3X6I9</accession>
<feature type="region of interest" description="Disordered" evidence="1">
    <location>
        <begin position="1"/>
        <end position="21"/>
    </location>
</feature>
<protein>
    <submittedName>
        <fullName evidence="2">Uncharacterized protein</fullName>
    </submittedName>
</protein>
<evidence type="ECO:0000256" key="1">
    <source>
        <dbReference type="SAM" id="MobiDB-lite"/>
    </source>
</evidence>
<name>A0AAQ3X6I9_PASNO</name>
<proteinExistence type="predicted"/>
<gene>
    <name evidence="2" type="ORF">U9M48_034111</name>
</gene>
<feature type="compositionally biased region" description="Low complexity" evidence="1">
    <location>
        <begin position="1"/>
        <end position="14"/>
    </location>
</feature>
<keyword evidence="3" id="KW-1185">Reference proteome</keyword>
<reference evidence="2 3" key="1">
    <citation type="submission" date="2024-02" db="EMBL/GenBank/DDBJ databases">
        <title>High-quality chromosome-scale genome assembly of Pensacola bahiagrass (Paspalum notatum Flugge var. saurae).</title>
        <authorList>
            <person name="Vega J.M."/>
            <person name="Podio M."/>
            <person name="Orjuela J."/>
            <person name="Siena L.A."/>
            <person name="Pessino S.C."/>
            <person name="Combes M.C."/>
            <person name="Mariac C."/>
            <person name="Albertini E."/>
            <person name="Pupilli F."/>
            <person name="Ortiz J.P.A."/>
            <person name="Leblanc O."/>
        </authorList>
    </citation>
    <scope>NUCLEOTIDE SEQUENCE [LARGE SCALE GENOMIC DNA]</scope>
    <source>
        <strain evidence="2">R1</strain>
        <tissue evidence="2">Leaf</tissue>
    </source>
</reference>
<dbReference type="EMBL" id="CP144751">
    <property type="protein sequence ID" value="WVZ87478.1"/>
    <property type="molecule type" value="Genomic_DNA"/>
</dbReference>